<evidence type="ECO:0000256" key="5">
    <source>
        <dbReference type="ARBA" id="ARBA00022741"/>
    </source>
</evidence>
<dbReference type="Gene3D" id="1.10.10.10">
    <property type="entry name" value="Winged helix-like DNA-binding domain superfamily/Winged helix DNA-binding domain"/>
    <property type="match status" value="1"/>
</dbReference>
<dbReference type="Pfam" id="PF00270">
    <property type="entry name" value="DEAD"/>
    <property type="match status" value="1"/>
</dbReference>
<evidence type="ECO:0000259" key="19">
    <source>
        <dbReference type="PROSITE" id="PS51194"/>
    </source>
</evidence>
<dbReference type="SMART" id="SM00341">
    <property type="entry name" value="HRDC"/>
    <property type="match status" value="1"/>
</dbReference>
<dbReference type="InterPro" id="IPR004589">
    <property type="entry name" value="DNA_helicase_ATP-dep_RecQ"/>
</dbReference>
<evidence type="ECO:0000313" key="20">
    <source>
        <dbReference type="EMBL" id="GGM33069.1"/>
    </source>
</evidence>
<keyword evidence="9" id="KW-0862">Zinc</keyword>
<dbReference type="GO" id="GO:0046872">
    <property type="term" value="F:metal ion binding"/>
    <property type="evidence" value="ECO:0007669"/>
    <property type="project" value="UniProtKB-KW"/>
</dbReference>
<evidence type="ECO:0000256" key="9">
    <source>
        <dbReference type="ARBA" id="ARBA00022833"/>
    </source>
</evidence>
<keyword evidence="13" id="KW-0234">DNA repair</keyword>
<comment type="caution">
    <text evidence="20">The sequence shown here is derived from an EMBL/GenBank/DDBJ whole genome shotgun (WGS) entry which is preliminary data.</text>
</comment>
<dbReference type="PROSITE" id="PS50967">
    <property type="entry name" value="HRDC"/>
    <property type="match status" value="1"/>
</dbReference>
<keyword evidence="8 20" id="KW-0347">Helicase</keyword>
<evidence type="ECO:0000256" key="15">
    <source>
        <dbReference type="ARBA" id="ARBA00034617"/>
    </source>
</evidence>
<keyword evidence="10" id="KW-0067">ATP-binding</keyword>
<keyword evidence="11" id="KW-0238">DNA-binding</keyword>
<dbReference type="SMART" id="SM00490">
    <property type="entry name" value="HELICc"/>
    <property type="match status" value="1"/>
</dbReference>
<dbReference type="InterPro" id="IPR036390">
    <property type="entry name" value="WH_DNA-bd_sf"/>
</dbReference>
<dbReference type="Pfam" id="PF00570">
    <property type="entry name" value="HRDC"/>
    <property type="match status" value="1"/>
</dbReference>
<evidence type="ECO:0000256" key="4">
    <source>
        <dbReference type="ARBA" id="ARBA00022723"/>
    </source>
</evidence>
<dbReference type="NCBIfam" id="TIGR00614">
    <property type="entry name" value="recQ_fam"/>
    <property type="match status" value="1"/>
</dbReference>
<dbReference type="Pfam" id="PF16124">
    <property type="entry name" value="RecQ_Zn_bind"/>
    <property type="match status" value="1"/>
</dbReference>
<organism evidence="20 21">
    <name type="scientific">Paraliobacillus quinghaiensis</name>
    <dbReference type="NCBI Taxonomy" id="470815"/>
    <lineage>
        <taxon>Bacteria</taxon>
        <taxon>Bacillati</taxon>
        <taxon>Bacillota</taxon>
        <taxon>Bacilli</taxon>
        <taxon>Bacillales</taxon>
        <taxon>Bacillaceae</taxon>
        <taxon>Paraliobacillus</taxon>
    </lineage>
</organism>
<dbReference type="GO" id="GO:0043590">
    <property type="term" value="C:bacterial nucleoid"/>
    <property type="evidence" value="ECO:0007669"/>
    <property type="project" value="TreeGrafter"/>
</dbReference>
<dbReference type="FunFam" id="3.40.50.300:FF:000296">
    <property type="entry name" value="ATP-dependent DNA helicase RecQ"/>
    <property type="match status" value="1"/>
</dbReference>
<dbReference type="SUPFAM" id="SSF47819">
    <property type="entry name" value="HRDC-like"/>
    <property type="match status" value="1"/>
</dbReference>
<dbReference type="InterPro" id="IPR011545">
    <property type="entry name" value="DEAD/DEAH_box_helicase_dom"/>
</dbReference>
<evidence type="ECO:0000256" key="2">
    <source>
        <dbReference type="ARBA" id="ARBA00001947"/>
    </source>
</evidence>
<feature type="domain" description="HRDC" evidence="17">
    <location>
        <begin position="516"/>
        <end position="596"/>
    </location>
</feature>
<dbReference type="InterPro" id="IPR027417">
    <property type="entry name" value="P-loop_NTPase"/>
</dbReference>
<dbReference type="Pfam" id="PF14493">
    <property type="entry name" value="HTH_40"/>
    <property type="match status" value="1"/>
</dbReference>
<keyword evidence="5" id="KW-0547">Nucleotide-binding</keyword>
<dbReference type="GO" id="GO:0030894">
    <property type="term" value="C:replisome"/>
    <property type="evidence" value="ECO:0007669"/>
    <property type="project" value="TreeGrafter"/>
</dbReference>
<keyword evidence="6" id="KW-0227">DNA damage</keyword>
<protein>
    <recommendedName>
        <fullName evidence="16">DNA helicase RecQ</fullName>
        <ecNumber evidence="16">5.6.2.4</ecNumber>
    </recommendedName>
</protein>
<dbReference type="CDD" id="cd17920">
    <property type="entry name" value="DEXHc_RecQ"/>
    <property type="match status" value="1"/>
</dbReference>
<dbReference type="InterPro" id="IPR006293">
    <property type="entry name" value="DNA_helicase_ATP-dep_RecQ_bac"/>
</dbReference>
<evidence type="ECO:0000256" key="12">
    <source>
        <dbReference type="ARBA" id="ARBA00023172"/>
    </source>
</evidence>
<dbReference type="InterPro" id="IPR036388">
    <property type="entry name" value="WH-like_DNA-bd_sf"/>
</dbReference>
<dbReference type="NCBIfam" id="TIGR01389">
    <property type="entry name" value="recQ"/>
    <property type="match status" value="1"/>
</dbReference>
<sequence>MIAEAQKLLKEYYGFDSFRRGQEEIIGHILDNKNTLGIMPTGGGKSICYQIPGLILKGTAIIVSPLISLMKDQVDALETLGISATYINSSLSGEEQQNRMHKLRQGDYDFIYVASERFETNSFLYSIKQIEITFLAFDEAHCISQWGHDFRPSYRSIVSTIQNLPNIPMVMALTATATTEVVKDIQRLLSIESEAVVKTGFARENLSFHLIKGRDKHEYISDYLNKHGQESGIIYAPTRKQVDSIAHYLEGKSFSVAKYHAGLSEQKRQHEQNRFIQDEATIMVATNAFGMGIDKSNVHYVIHFALPMNIEAYYQEAGRAGRDGEPSDCILLFSGQDTHLQKFLIEQSMMDESMKSNEYKKLQSMVNYCHTDSCLQTYILHYFHDYSATEDCGRCTNCQSSGEKQNRTKEAQMVLSCVKRMDERFGAGLTAKVLKGSKDKKIKQFGFEKLSTYGLMANQTEKEITNFIHYLVAEDYLTTGDQRYPILQLTKNAEAILKGEKEIWMLREIVQQTVQTDYKEDLFERLRLLRKEMAAADKVPPYVLFSDVSLKEMSRSFPQTQDEMLRIKGVGMKKYEQYGAPFIDAISNWIQEQAPKEKDDQPSYLISYQLYQAGKSIEDIAAEREIKQQTVASHLFQAFQQGMEIDWADFFNEEEEEAVMKARAQLEEFKLKTLKESLGEAYSYEVIRAVLIKNRILAS</sequence>
<evidence type="ECO:0000256" key="14">
    <source>
        <dbReference type="ARBA" id="ARBA00023235"/>
    </source>
</evidence>
<dbReference type="Pfam" id="PF00271">
    <property type="entry name" value="Helicase_C"/>
    <property type="match status" value="1"/>
</dbReference>
<dbReference type="InterPro" id="IPR029491">
    <property type="entry name" value="Helicase_HTH"/>
</dbReference>
<dbReference type="GO" id="GO:0043138">
    <property type="term" value="F:3'-5' DNA helicase activity"/>
    <property type="evidence" value="ECO:0007669"/>
    <property type="project" value="UniProtKB-EC"/>
</dbReference>
<dbReference type="SMART" id="SM00487">
    <property type="entry name" value="DEXDc"/>
    <property type="match status" value="1"/>
</dbReference>
<dbReference type="PROSITE" id="PS51192">
    <property type="entry name" value="HELICASE_ATP_BIND_1"/>
    <property type="match status" value="1"/>
</dbReference>
<dbReference type="InterPro" id="IPR014001">
    <property type="entry name" value="Helicase_ATP-bd"/>
</dbReference>
<keyword evidence="21" id="KW-1185">Reference proteome</keyword>
<dbReference type="Gene3D" id="1.10.10.1390">
    <property type="entry name" value="ATP-dependent DNA helicase RecQ"/>
    <property type="match status" value="1"/>
</dbReference>
<dbReference type="GO" id="GO:0006260">
    <property type="term" value="P:DNA replication"/>
    <property type="evidence" value="ECO:0007669"/>
    <property type="project" value="InterPro"/>
</dbReference>
<dbReference type="RefSeq" id="WP_117155161.1">
    <property type="nucleotide sequence ID" value="NZ_BMLG01000009.1"/>
</dbReference>
<evidence type="ECO:0000256" key="16">
    <source>
        <dbReference type="NCBIfam" id="TIGR01389"/>
    </source>
</evidence>
<comment type="cofactor">
    <cofactor evidence="1">
        <name>Mg(2+)</name>
        <dbReference type="ChEBI" id="CHEBI:18420"/>
    </cofactor>
</comment>
<dbReference type="PANTHER" id="PTHR13710:SF105">
    <property type="entry name" value="ATP-DEPENDENT DNA HELICASE Q1"/>
    <property type="match status" value="1"/>
</dbReference>
<dbReference type="AlphaFoldDB" id="A0A917TQ85"/>
<dbReference type="PANTHER" id="PTHR13710">
    <property type="entry name" value="DNA HELICASE RECQ FAMILY MEMBER"/>
    <property type="match status" value="1"/>
</dbReference>
<comment type="catalytic activity">
    <reaction evidence="15">
        <text>Couples ATP hydrolysis with the unwinding of duplex DNA by translocating in the 3'-5' direction.</text>
        <dbReference type="EC" id="5.6.2.4"/>
    </reaction>
</comment>
<evidence type="ECO:0000256" key="10">
    <source>
        <dbReference type="ARBA" id="ARBA00022840"/>
    </source>
</evidence>
<dbReference type="Proteomes" id="UP000618460">
    <property type="component" value="Unassembled WGS sequence"/>
</dbReference>
<dbReference type="InterPro" id="IPR001650">
    <property type="entry name" value="Helicase_C-like"/>
</dbReference>
<dbReference type="InterPro" id="IPR002121">
    <property type="entry name" value="HRDC_dom"/>
</dbReference>
<evidence type="ECO:0000256" key="3">
    <source>
        <dbReference type="ARBA" id="ARBA00005446"/>
    </source>
</evidence>
<evidence type="ECO:0000256" key="8">
    <source>
        <dbReference type="ARBA" id="ARBA00022806"/>
    </source>
</evidence>
<evidence type="ECO:0000259" key="17">
    <source>
        <dbReference type="PROSITE" id="PS50967"/>
    </source>
</evidence>
<dbReference type="EC" id="5.6.2.4" evidence="16"/>
<keyword evidence="4" id="KW-0479">Metal-binding</keyword>
<comment type="similarity">
    <text evidence="3">Belongs to the helicase family. RecQ subfamily.</text>
</comment>
<proteinExistence type="inferred from homology"/>
<name>A0A917TQ85_9BACI</name>
<dbReference type="InterPro" id="IPR032284">
    <property type="entry name" value="RecQ_Zn-bd"/>
</dbReference>
<dbReference type="EMBL" id="BMLG01000009">
    <property type="protein sequence ID" value="GGM33069.1"/>
    <property type="molecule type" value="Genomic_DNA"/>
</dbReference>
<evidence type="ECO:0000256" key="7">
    <source>
        <dbReference type="ARBA" id="ARBA00022801"/>
    </source>
</evidence>
<accession>A0A917TQ85</accession>
<keyword evidence="7" id="KW-0378">Hydrolase</keyword>
<dbReference type="Pfam" id="PF09382">
    <property type="entry name" value="RQC"/>
    <property type="match status" value="1"/>
</dbReference>
<dbReference type="SUPFAM" id="SSF46785">
    <property type="entry name" value="Winged helix' DNA-binding domain"/>
    <property type="match status" value="1"/>
</dbReference>
<dbReference type="SMART" id="SM00956">
    <property type="entry name" value="RQC"/>
    <property type="match status" value="1"/>
</dbReference>
<dbReference type="GO" id="GO:0016787">
    <property type="term" value="F:hydrolase activity"/>
    <property type="evidence" value="ECO:0007669"/>
    <property type="project" value="UniProtKB-KW"/>
</dbReference>
<keyword evidence="12" id="KW-0233">DNA recombination</keyword>
<evidence type="ECO:0000259" key="18">
    <source>
        <dbReference type="PROSITE" id="PS51192"/>
    </source>
</evidence>
<gene>
    <name evidence="20" type="ORF">GCM10011351_18910</name>
</gene>
<evidence type="ECO:0000256" key="6">
    <source>
        <dbReference type="ARBA" id="ARBA00022763"/>
    </source>
</evidence>
<dbReference type="InterPro" id="IPR018982">
    <property type="entry name" value="RQC_domain"/>
</dbReference>
<dbReference type="OrthoDB" id="9763310at2"/>
<keyword evidence="14" id="KW-0413">Isomerase</keyword>
<feature type="domain" description="Helicase C-terminal" evidence="19">
    <location>
        <begin position="219"/>
        <end position="366"/>
    </location>
</feature>
<dbReference type="SUPFAM" id="SSF52540">
    <property type="entry name" value="P-loop containing nucleoside triphosphate hydrolases"/>
    <property type="match status" value="1"/>
</dbReference>
<dbReference type="GO" id="GO:0005737">
    <property type="term" value="C:cytoplasm"/>
    <property type="evidence" value="ECO:0007669"/>
    <property type="project" value="TreeGrafter"/>
</dbReference>
<evidence type="ECO:0000313" key="21">
    <source>
        <dbReference type="Proteomes" id="UP000618460"/>
    </source>
</evidence>
<evidence type="ECO:0000256" key="11">
    <source>
        <dbReference type="ARBA" id="ARBA00023125"/>
    </source>
</evidence>
<comment type="cofactor">
    <cofactor evidence="2">
        <name>Zn(2+)</name>
        <dbReference type="ChEBI" id="CHEBI:29105"/>
    </cofactor>
</comment>
<dbReference type="InterPro" id="IPR044876">
    <property type="entry name" value="HRDC_dom_sf"/>
</dbReference>
<dbReference type="GO" id="GO:0006310">
    <property type="term" value="P:DNA recombination"/>
    <property type="evidence" value="ECO:0007669"/>
    <property type="project" value="UniProtKB-UniRule"/>
</dbReference>
<dbReference type="PROSITE" id="PS51194">
    <property type="entry name" value="HELICASE_CTER"/>
    <property type="match status" value="1"/>
</dbReference>
<dbReference type="GO" id="GO:0009378">
    <property type="term" value="F:four-way junction helicase activity"/>
    <property type="evidence" value="ECO:0007669"/>
    <property type="project" value="TreeGrafter"/>
</dbReference>
<dbReference type="GO" id="GO:0009432">
    <property type="term" value="P:SOS response"/>
    <property type="evidence" value="ECO:0007669"/>
    <property type="project" value="UniProtKB-UniRule"/>
</dbReference>
<reference evidence="20" key="2">
    <citation type="submission" date="2020-09" db="EMBL/GenBank/DDBJ databases">
        <authorList>
            <person name="Sun Q."/>
            <person name="Zhou Y."/>
        </authorList>
    </citation>
    <scope>NUCLEOTIDE SEQUENCE</scope>
    <source>
        <strain evidence="20">CGMCC 1.6333</strain>
    </source>
</reference>
<dbReference type="Gene3D" id="3.40.50.300">
    <property type="entry name" value="P-loop containing nucleotide triphosphate hydrolases"/>
    <property type="match status" value="2"/>
</dbReference>
<dbReference type="Gene3D" id="1.10.150.80">
    <property type="entry name" value="HRDC domain"/>
    <property type="match status" value="1"/>
</dbReference>
<evidence type="ECO:0000256" key="13">
    <source>
        <dbReference type="ARBA" id="ARBA00023204"/>
    </source>
</evidence>
<evidence type="ECO:0000256" key="1">
    <source>
        <dbReference type="ARBA" id="ARBA00001946"/>
    </source>
</evidence>
<dbReference type="GO" id="GO:0003677">
    <property type="term" value="F:DNA binding"/>
    <property type="evidence" value="ECO:0007669"/>
    <property type="project" value="UniProtKB-KW"/>
</dbReference>
<feature type="domain" description="Helicase ATP-binding" evidence="18">
    <location>
        <begin position="26"/>
        <end position="195"/>
    </location>
</feature>
<dbReference type="GO" id="GO:0005524">
    <property type="term" value="F:ATP binding"/>
    <property type="evidence" value="ECO:0007669"/>
    <property type="project" value="UniProtKB-KW"/>
</dbReference>
<reference evidence="20" key="1">
    <citation type="journal article" date="2014" name="Int. J. Syst. Evol. Microbiol.">
        <title>Complete genome sequence of Corynebacterium casei LMG S-19264T (=DSM 44701T), isolated from a smear-ripened cheese.</title>
        <authorList>
            <consortium name="US DOE Joint Genome Institute (JGI-PGF)"/>
            <person name="Walter F."/>
            <person name="Albersmeier A."/>
            <person name="Kalinowski J."/>
            <person name="Ruckert C."/>
        </authorList>
    </citation>
    <scope>NUCLEOTIDE SEQUENCE</scope>
    <source>
        <strain evidence="20">CGMCC 1.6333</strain>
    </source>
</reference>
<dbReference type="FunFam" id="1.10.150.80:FF:000002">
    <property type="entry name" value="ATP-dependent DNA helicase RecQ"/>
    <property type="match status" value="1"/>
</dbReference>
<dbReference type="InterPro" id="IPR010997">
    <property type="entry name" value="HRDC-like_sf"/>
</dbReference>
<dbReference type="GO" id="GO:0006281">
    <property type="term" value="P:DNA repair"/>
    <property type="evidence" value="ECO:0007669"/>
    <property type="project" value="UniProtKB-KW"/>
</dbReference>